<dbReference type="SUPFAM" id="SSF103473">
    <property type="entry name" value="MFS general substrate transporter"/>
    <property type="match status" value="1"/>
</dbReference>
<feature type="transmembrane region" description="Helical" evidence="5">
    <location>
        <begin position="92"/>
        <end position="114"/>
    </location>
</feature>
<feature type="transmembrane region" description="Helical" evidence="5">
    <location>
        <begin position="152"/>
        <end position="173"/>
    </location>
</feature>
<feature type="domain" description="Major facilitator superfamily (MFS) profile" evidence="6">
    <location>
        <begin position="25"/>
        <end position="428"/>
    </location>
</feature>
<evidence type="ECO:0000256" key="4">
    <source>
        <dbReference type="ARBA" id="ARBA00023136"/>
    </source>
</evidence>
<feature type="transmembrane region" description="Helical" evidence="5">
    <location>
        <begin position="306"/>
        <end position="327"/>
    </location>
</feature>
<evidence type="ECO:0000256" key="5">
    <source>
        <dbReference type="SAM" id="Phobius"/>
    </source>
</evidence>
<dbReference type="OrthoDB" id="4474610at2"/>
<evidence type="ECO:0000256" key="3">
    <source>
        <dbReference type="ARBA" id="ARBA00022989"/>
    </source>
</evidence>
<evidence type="ECO:0000256" key="2">
    <source>
        <dbReference type="ARBA" id="ARBA00022692"/>
    </source>
</evidence>
<dbReference type="PANTHER" id="PTHR11662">
    <property type="entry name" value="SOLUTE CARRIER FAMILY 17"/>
    <property type="match status" value="1"/>
</dbReference>
<feature type="transmembrane region" description="Helical" evidence="5">
    <location>
        <begin position="276"/>
        <end position="294"/>
    </location>
</feature>
<evidence type="ECO:0000313" key="8">
    <source>
        <dbReference type="Proteomes" id="UP000183407"/>
    </source>
</evidence>
<feature type="transmembrane region" description="Helical" evidence="5">
    <location>
        <begin position="120"/>
        <end position="140"/>
    </location>
</feature>
<dbReference type="GO" id="GO:0005886">
    <property type="term" value="C:plasma membrane"/>
    <property type="evidence" value="ECO:0007669"/>
    <property type="project" value="UniProtKB-SubCell"/>
</dbReference>
<dbReference type="AlphaFoldDB" id="A0A1H5GIA1"/>
<dbReference type="InterPro" id="IPR050382">
    <property type="entry name" value="MFS_Na/Anion_cotransporter"/>
</dbReference>
<organism evidence="7 8">
    <name type="scientific">Rhodococcus jostii</name>
    <dbReference type="NCBI Taxonomy" id="132919"/>
    <lineage>
        <taxon>Bacteria</taxon>
        <taxon>Bacillati</taxon>
        <taxon>Actinomycetota</taxon>
        <taxon>Actinomycetes</taxon>
        <taxon>Mycobacteriales</taxon>
        <taxon>Nocardiaceae</taxon>
        <taxon>Rhodococcus</taxon>
    </lineage>
</organism>
<evidence type="ECO:0000256" key="1">
    <source>
        <dbReference type="ARBA" id="ARBA00004651"/>
    </source>
</evidence>
<gene>
    <name evidence="7" type="ORF">SAMN04490220_6800</name>
</gene>
<dbReference type="InterPro" id="IPR036259">
    <property type="entry name" value="MFS_trans_sf"/>
</dbReference>
<proteinExistence type="predicted"/>
<dbReference type="PANTHER" id="PTHR11662:SF450">
    <property type="entry name" value="BLR1003 PROTEIN"/>
    <property type="match status" value="1"/>
</dbReference>
<evidence type="ECO:0000259" key="6">
    <source>
        <dbReference type="PROSITE" id="PS50850"/>
    </source>
</evidence>
<sequence>MTRSSALLDRTVAIGSESRSRAWGLTGLLVLLYVVNYADKAVLGIIAQPLAHELGLNASQIGLVGSLFFLTFTVGGFFAGALNRWMPLRWSLLVLALAWAVAILPLVVVASFAVLLVSRLLLGLAEGPSSALLHTAAYSWHAPAKRGLPSALLAGAASIAKIAVAPVLAYVTVTYGWRYALVALSAIGVLWCVVWLTVWSEGPYIRSGKGGDTAAAAGEVSEPAVPWGRIFRTRTFISGALLVMSVYALVAVVLTWLPSYFEVGLGYSRLQAGSMFAFPSIAGLILMLLSSVVGDRLLARGSTSRVVRVIVPAVGVLICGAILLALPSITTPAVAVLVVSVGYGFAASVFPLLNAAISEICPPRQTAGTLGVFLALMAIGGLVAPYATGLIVDAAASPAEGYATAFQALGLVAAVCAVGALLFANPERDKKLVRGDAADIGTN</sequence>
<dbReference type="Pfam" id="PF07690">
    <property type="entry name" value="MFS_1"/>
    <property type="match status" value="1"/>
</dbReference>
<protein>
    <submittedName>
        <fullName evidence="7">Sugar phosphate permease</fullName>
    </submittedName>
</protein>
<dbReference type="InterPro" id="IPR011701">
    <property type="entry name" value="MFS"/>
</dbReference>
<keyword evidence="2 5" id="KW-0812">Transmembrane</keyword>
<dbReference type="Proteomes" id="UP000183407">
    <property type="component" value="Unassembled WGS sequence"/>
</dbReference>
<reference evidence="8" key="1">
    <citation type="submission" date="2016-10" db="EMBL/GenBank/DDBJ databases">
        <authorList>
            <person name="Varghese N."/>
        </authorList>
    </citation>
    <scope>NUCLEOTIDE SEQUENCE [LARGE SCALE GENOMIC DNA]</scope>
    <source>
        <strain evidence="8">DSM 44719</strain>
    </source>
</reference>
<dbReference type="GO" id="GO:0022857">
    <property type="term" value="F:transmembrane transporter activity"/>
    <property type="evidence" value="ECO:0007669"/>
    <property type="project" value="InterPro"/>
</dbReference>
<comment type="subcellular location">
    <subcellularLocation>
        <location evidence="1">Cell membrane</location>
        <topology evidence="1">Multi-pass membrane protein</topology>
    </subcellularLocation>
</comment>
<feature type="transmembrane region" description="Helical" evidence="5">
    <location>
        <begin position="369"/>
        <end position="392"/>
    </location>
</feature>
<feature type="transmembrane region" description="Helical" evidence="5">
    <location>
        <begin position="404"/>
        <end position="424"/>
    </location>
</feature>
<feature type="transmembrane region" description="Helical" evidence="5">
    <location>
        <begin position="333"/>
        <end position="357"/>
    </location>
</feature>
<keyword evidence="4 5" id="KW-0472">Membrane</keyword>
<dbReference type="PROSITE" id="PS50850">
    <property type="entry name" value="MFS"/>
    <property type="match status" value="1"/>
</dbReference>
<dbReference type="InterPro" id="IPR020846">
    <property type="entry name" value="MFS_dom"/>
</dbReference>
<feature type="transmembrane region" description="Helical" evidence="5">
    <location>
        <begin position="236"/>
        <end position="256"/>
    </location>
</feature>
<dbReference type="Gene3D" id="1.20.1250.20">
    <property type="entry name" value="MFS general substrate transporter like domains"/>
    <property type="match status" value="2"/>
</dbReference>
<dbReference type="EMBL" id="FNTL01000004">
    <property type="protein sequence ID" value="SEE14868.1"/>
    <property type="molecule type" value="Genomic_DNA"/>
</dbReference>
<feature type="transmembrane region" description="Helical" evidence="5">
    <location>
        <begin position="179"/>
        <end position="199"/>
    </location>
</feature>
<evidence type="ECO:0000313" key="7">
    <source>
        <dbReference type="EMBL" id="SEE14868.1"/>
    </source>
</evidence>
<dbReference type="RefSeq" id="WP_073365159.1">
    <property type="nucleotide sequence ID" value="NZ_FNTL01000004.1"/>
</dbReference>
<name>A0A1H5GIA1_RHOJO</name>
<accession>A0A1H5GIA1</accession>
<keyword evidence="3 5" id="KW-1133">Transmembrane helix</keyword>
<feature type="transmembrane region" description="Helical" evidence="5">
    <location>
        <begin position="58"/>
        <end position="80"/>
    </location>
</feature>